<proteinExistence type="predicted"/>
<dbReference type="Proteomes" id="UP001165090">
    <property type="component" value="Unassembled WGS sequence"/>
</dbReference>
<feature type="region of interest" description="Disordered" evidence="1">
    <location>
        <begin position="196"/>
        <end position="220"/>
    </location>
</feature>
<accession>A0ABQ5RNV6</accession>
<comment type="caution">
    <text evidence="2">The sequence shown here is derived from an EMBL/GenBank/DDBJ whole genome shotgun (WGS) entry which is preliminary data.</text>
</comment>
<protein>
    <submittedName>
        <fullName evidence="2">Uncharacterized protein</fullName>
    </submittedName>
</protein>
<feature type="region of interest" description="Disordered" evidence="1">
    <location>
        <begin position="122"/>
        <end position="174"/>
    </location>
</feature>
<evidence type="ECO:0000313" key="2">
    <source>
        <dbReference type="EMBL" id="GLI58717.1"/>
    </source>
</evidence>
<evidence type="ECO:0000256" key="1">
    <source>
        <dbReference type="SAM" id="MobiDB-lite"/>
    </source>
</evidence>
<reference evidence="2 3" key="1">
    <citation type="journal article" date="2023" name="IScience">
        <title>Expanded male sex-determining region conserved during the evolution of homothallism in the green alga Volvox.</title>
        <authorList>
            <person name="Yamamoto K."/>
            <person name="Matsuzaki R."/>
            <person name="Mahakham W."/>
            <person name="Heman W."/>
            <person name="Sekimoto H."/>
            <person name="Kawachi M."/>
            <person name="Minakuchi Y."/>
            <person name="Toyoda A."/>
            <person name="Nozaki H."/>
        </authorList>
    </citation>
    <scope>NUCLEOTIDE SEQUENCE [LARGE SCALE GENOMIC DNA]</scope>
    <source>
        <strain evidence="2 3">NIES-4468</strain>
    </source>
</reference>
<evidence type="ECO:0000313" key="3">
    <source>
        <dbReference type="Proteomes" id="UP001165090"/>
    </source>
</evidence>
<gene>
    <name evidence="2" type="ORF">VaNZ11_000470</name>
</gene>
<sequence>MRAAAFALGRVWRQPGLHIAIPTITEDFAINQSGGAYLLHQLYKGDRFRGLATGNHPLYEIEKIRRTSEGHIDITEDEPGTGDMPHMTGTMPELVEEEFRAPEAERVGAGLSTNLPTGLPEFFSGDFMPASDASDASDASAASADPHGGPHQGSSHGGPSLDYSHGEIPVVTDPVTGLASGTVLVADEEARRELGQAVIRRPGEEKLGVNSKQGPELEGH</sequence>
<organism evidence="2 3">
    <name type="scientific">Volvox africanus</name>
    <dbReference type="NCBI Taxonomy" id="51714"/>
    <lineage>
        <taxon>Eukaryota</taxon>
        <taxon>Viridiplantae</taxon>
        <taxon>Chlorophyta</taxon>
        <taxon>core chlorophytes</taxon>
        <taxon>Chlorophyceae</taxon>
        <taxon>CS clade</taxon>
        <taxon>Chlamydomonadales</taxon>
        <taxon>Volvocaceae</taxon>
        <taxon>Volvox</taxon>
    </lineage>
</organism>
<feature type="compositionally biased region" description="Low complexity" evidence="1">
    <location>
        <begin position="130"/>
        <end position="160"/>
    </location>
</feature>
<name>A0ABQ5RNV6_9CHLO</name>
<keyword evidence="3" id="KW-1185">Reference proteome</keyword>
<dbReference type="EMBL" id="BSDZ01000003">
    <property type="protein sequence ID" value="GLI58717.1"/>
    <property type="molecule type" value="Genomic_DNA"/>
</dbReference>